<dbReference type="Gene3D" id="3.20.20.80">
    <property type="entry name" value="Glycosidases"/>
    <property type="match status" value="1"/>
</dbReference>
<organism evidence="5 6">
    <name type="scientific">Lactovum miscens</name>
    <dbReference type="NCBI Taxonomy" id="190387"/>
    <lineage>
        <taxon>Bacteria</taxon>
        <taxon>Bacillati</taxon>
        <taxon>Bacillota</taxon>
        <taxon>Bacilli</taxon>
        <taxon>Lactobacillales</taxon>
        <taxon>Streptococcaceae</taxon>
        <taxon>Lactovum</taxon>
    </lineage>
</organism>
<name>A0A841C542_9LACT</name>
<keyword evidence="6" id="KW-1185">Reference proteome</keyword>
<dbReference type="PANTHER" id="PTHR10353:SF136">
    <property type="entry name" value="ARYL-PHOSPHO-BETA-D-GLUCOSIDASE BGLC"/>
    <property type="match status" value="1"/>
</dbReference>
<keyword evidence="2 5" id="KW-0378">Hydrolase</keyword>
<dbReference type="Pfam" id="PF00232">
    <property type="entry name" value="Glyco_hydro_1"/>
    <property type="match status" value="1"/>
</dbReference>
<dbReference type="InterPro" id="IPR001360">
    <property type="entry name" value="Glyco_hydro_1"/>
</dbReference>
<dbReference type="GO" id="GO:0016052">
    <property type="term" value="P:carbohydrate catabolic process"/>
    <property type="evidence" value="ECO:0007669"/>
    <property type="project" value="TreeGrafter"/>
</dbReference>
<evidence type="ECO:0000313" key="5">
    <source>
        <dbReference type="EMBL" id="MBB5887387.1"/>
    </source>
</evidence>
<dbReference type="EMBL" id="JACHHV010000003">
    <property type="protein sequence ID" value="MBB5887387.1"/>
    <property type="molecule type" value="Genomic_DNA"/>
</dbReference>
<dbReference type="InterPro" id="IPR017853">
    <property type="entry name" value="GH"/>
</dbReference>
<reference evidence="5 6" key="1">
    <citation type="submission" date="2020-08" db="EMBL/GenBank/DDBJ databases">
        <title>Genomic Encyclopedia of Type Strains, Phase IV (KMG-IV): sequencing the most valuable type-strain genomes for metagenomic binning, comparative biology and taxonomic classification.</title>
        <authorList>
            <person name="Goeker M."/>
        </authorList>
    </citation>
    <scope>NUCLEOTIDE SEQUENCE [LARGE SCALE GENOMIC DNA]</scope>
    <source>
        <strain evidence="5 6">DSM 14925</strain>
    </source>
</reference>
<sequence length="478" mass="54619">MEHRVLKGFPADFLWGSASAAYQIEGAPFEDGKKASVWDNFVRIPGKTFKGTNGDVAVDHYHRYKEDVALMKELGLKSYRFSVAWSRIFPDGKGKVNEPGLKFYSDLIDELIANNIEPVVTIYHWDLPQALEDEYHGWESRQIIPDFVNYAETLFNAFKGRVKYWISLNEQNVFTQHGWVLATHPPGKKDMKLFYQVNHHANLVNAAVINKFHELNIPGEIGPSFAYTPNYSIDSNPKNVLAAENAEEIFANFWMDVYCQGVYPIVALTYLKENNLMFDMEEGDEELLKSAHPNFLGINYYQSSANAWNPINGGVQIGEMNTTGVKGSGGEQGIPGVYKKVSNPAVDRTNWDWEIDPMGIRIALRRITSRYRIPVMITENGLGEYDKPEESQVHDDYRIAYLSSHVKSIQEAISDGASVIGYHTWSYTDLLSWLNGYQKRYGFIYVDQDETMEGSLKRIPKDSYYWYQNVIKTNGQEL</sequence>
<evidence type="ECO:0000256" key="4">
    <source>
        <dbReference type="RuleBase" id="RU003690"/>
    </source>
</evidence>
<evidence type="ECO:0000256" key="1">
    <source>
        <dbReference type="ARBA" id="ARBA00010838"/>
    </source>
</evidence>
<dbReference type="PANTHER" id="PTHR10353">
    <property type="entry name" value="GLYCOSYL HYDROLASE"/>
    <property type="match status" value="1"/>
</dbReference>
<gene>
    <name evidence="5" type="ORF">HNQ37_000257</name>
</gene>
<accession>A0A841C542</accession>
<proteinExistence type="inferred from homology"/>
<dbReference type="EC" id="3.2.1.86" evidence="5"/>
<dbReference type="RefSeq" id="WP_183538531.1">
    <property type="nucleotide sequence ID" value="NZ_JACHHV010000003.1"/>
</dbReference>
<dbReference type="Proteomes" id="UP000562464">
    <property type="component" value="Unassembled WGS sequence"/>
</dbReference>
<dbReference type="AlphaFoldDB" id="A0A841C542"/>
<evidence type="ECO:0000256" key="3">
    <source>
        <dbReference type="ARBA" id="ARBA00023295"/>
    </source>
</evidence>
<keyword evidence="3 5" id="KW-0326">Glycosidase</keyword>
<dbReference type="GO" id="GO:0008706">
    <property type="term" value="F:6-phospho-beta-glucosidase activity"/>
    <property type="evidence" value="ECO:0007669"/>
    <property type="project" value="UniProtKB-EC"/>
</dbReference>
<protein>
    <submittedName>
        <fullName evidence="5">6-phospho-beta-glucosidase</fullName>
        <ecNumber evidence="5">3.2.1.86</ecNumber>
    </submittedName>
</protein>
<dbReference type="InterPro" id="IPR033132">
    <property type="entry name" value="GH_1_N_CS"/>
</dbReference>
<dbReference type="FunFam" id="3.20.20.80:FF:000004">
    <property type="entry name" value="Beta-glucosidase 6-phospho-beta-glucosidase"/>
    <property type="match status" value="1"/>
</dbReference>
<dbReference type="PRINTS" id="PR00131">
    <property type="entry name" value="GLHYDRLASE1"/>
</dbReference>
<dbReference type="SUPFAM" id="SSF51445">
    <property type="entry name" value="(Trans)glycosidases"/>
    <property type="match status" value="1"/>
</dbReference>
<evidence type="ECO:0000256" key="2">
    <source>
        <dbReference type="ARBA" id="ARBA00022801"/>
    </source>
</evidence>
<comment type="similarity">
    <text evidence="1 4">Belongs to the glycosyl hydrolase 1 family.</text>
</comment>
<dbReference type="PROSITE" id="PS00653">
    <property type="entry name" value="GLYCOSYL_HYDROL_F1_2"/>
    <property type="match status" value="1"/>
</dbReference>
<dbReference type="GO" id="GO:0005829">
    <property type="term" value="C:cytosol"/>
    <property type="evidence" value="ECO:0007669"/>
    <property type="project" value="TreeGrafter"/>
</dbReference>
<evidence type="ECO:0000313" key="6">
    <source>
        <dbReference type="Proteomes" id="UP000562464"/>
    </source>
</evidence>
<comment type="caution">
    <text evidence="5">The sequence shown here is derived from an EMBL/GenBank/DDBJ whole genome shotgun (WGS) entry which is preliminary data.</text>
</comment>